<dbReference type="PIRSF" id="PIRSF001549">
    <property type="entry name" value="His-tRNA_synth"/>
    <property type="match status" value="1"/>
</dbReference>
<keyword evidence="3 7" id="KW-0436">Ligase</keyword>
<feature type="binding site" evidence="4">
    <location>
        <begin position="270"/>
        <end position="271"/>
    </location>
    <ligand>
        <name>L-histidine</name>
        <dbReference type="ChEBI" id="CHEBI:57595"/>
    </ligand>
</feature>
<dbReference type="HAMAP" id="MF_00127">
    <property type="entry name" value="His_tRNA_synth"/>
    <property type="match status" value="1"/>
</dbReference>
<gene>
    <name evidence="3" type="primary">hisS</name>
    <name evidence="7" type="ORF">FHR21_000995</name>
</gene>
<feature type="binding site" evidence="4">
    <location>
        <position position="134"/>
    </location>
    <ligand>
        <name>L-histidine</name>
        <dbReference type="ChEBI" id="CHEBI:57595"/>
    </ligand>
</feature>
<evidence type="ECO:0000256" key="4">
    <source>
        <dbReference type="PIRSR" id="PIRSR001549-1"/>
    </source>
</evidence>
<dbReference type="Gene3D" id="3.30.930.10">
    <property type="entry name" value="Bira Bifunctional Protein, Domain 2"/>
    <property type="match status" value="1"/>
</dbReference>
<feature type="binding site" evidence="4">
    <location>
        <position position="138"/>
    </location>
    <ligand>
        <name>L-histidine</name>
        <dbReference type="ChEBI" id="CHEBI:57595"/>
    </ligand>
</feature>
<keyword evidence="3" id="KW-0067">ATP-binding</keyword>
<evidence type="ECO:0000256" key="2">
    <source>
        <dbReference type="ARBA" id="ARBA00011738"/>
    </source>
</evidence>
<keyword evidence="3" id="KW-0547">Nucleotide-binding</keyword>
<dbReference type="GO" id="GO:0006427">
    <property type="term" value="P:histidyl-tRNA aminoacylation"/>
    <property type="evidence" value="ECO:0007669"/>
    <property type="project" value="UniProtKB-UniRule"/>
</dbReference>
<comment type="catalytic activity">
    <reaction evidence="3">
        <text>tRNA(His) + L-histidine + ATP = L-histidyl-tRNA(His) + AMP + diphosphate + H(+)</text>
        <dbReference type="Rhea" id="RHEA:17313"/>
        <dbReference type="Rhea" id="RHEA-COMP:9665"/>
        <dbReference type="Rhea" id="RHEA-COMP:9689"/>
        <dbReference type="ChEBI" id="CHEBI:15378"/>
        <dbReference type="ChEBI" id="CHEBI:30616"/>
        <dbReference type="ChEBI" id="CHEBI:33019"/>
        <dbReference type="ChEBI" id="CHEBI:57595"/>
        <dbReference type="ChEBI" id="CHEBI:78442"/>
        <dbReference type="ChEBI" id="CHEBI:78527"/>
        <dbReference type="ChEBI" id="CHEBI:456215"/>
        <dbReference type="EC" id="6.1.1.21"/>
    </reaction>
</comment>
<evidence type="ECO:0000256" key="5">
    <source>
        <dbReference type="SAM" id="MobiDB-lite"/>
    </source>
</evidence>
<evidence type="ECO:0000259" key="6">
    <source>
        <dbReference type="PROSITE" id="PS50862"/>
    </source>
</evidence>
<feature type="binding site" evidence="4">
    <location>
        <position position="120"/>
    </location>
    <ligand>
        <name>L-histidine</name>
        <dbReference type="ChEBI" id="CHEBI:57595"/>
    </ligand>
</feature>
<reference evidence="7 8" key="1">
    <citation type="submission" date="2020-08" db="EMBL/GenBank/DDBJ databases">
        <title>Genomic Encyclopedia of Type Strains, Phase IV (KMG-IV): sequencing the most valuable type-strain genomes for metagenomic binning, comparative biology and taxonomic classification.</title>
        <authorList>
            <person name="Goeker M."/>
        </authorList>
    </citation>
    <scope>NUCLEOTIDE SEQUENCE [LARGE SCALE GENOMIC DNA]</scope>
    <source>
        <strain evidence="7 8">DSM 27163</strain>
    </source>
</reference>
<dbReference type="EMBL" id="JACIJH010000002">
    <property type="protein sequence ID" value="MBB5705662.1"/>
    <property type="molecule type" value="Genomic_DNA"/>
</dbReference>
<dbReference type="InterPro" id="IPR041715">
    <property type="entry name" value="HisRS-like_core"/>
</dbReference>
<dbReference type="NCBIfam" id="TIGR00442">
    <property type="entry name" value="hisS"/>
    <property type="match status" value="1"/>
</dbReference>
<accession>A0A7W9B3P0</accession>
<comment type="subcellular location">
    <subcellularLocation>
        <location evidence="3">Cytoplasm</location>
    </subcellularLocation>
</comment>
<evidence type="ECO:0000313" key="8">
    <source>
        <dbReference type="Proteomes" id="UP000537161"/>
    </source>
</evidence>
<dbReference type="CDD" id="cd00773">
    <property type="entry name" value="HisRS-like_core"/>
    <property type="match status" value="1"/>
</dbReference>
<evidence type="ECO:0000256" key="1">
    <source>
        <dbReference type="ARBA" id="ARBA00008226"/>
    </source>
</evidence>
<keyword evidence="3" id="KW-0648">Protein biosynthesis</keyword>
<feature type="binding site" evidence="4">
    <location>
        <begin position="90"/>
        <end position="92"/>
    </location>
    <ligand>
        <name>L-histidine</name>
        <dbReference type="ChEBI" id="CHEBI:57595"/>
    </ligand>
</feature>
<dbReference type="RefSeq" id="WP_184095932.1">
    <property type="nucleotide sequence ID" value="NZ_JACIJH010000002.1"/>
</dbReference>
<feature type="domain" description="Aminoacyl-transfer RNA synthetases class-II family profile" evidence="6">
    <location>
        <begin position="32"/>
        <end position="338"/>
    </location>
</feature>
<keyword evidence="8" id="KW-1185">Reference proteome</keyword>
<name>A0A7W9B3P0_9SPHN</name>
<keyword evidence="3" id="KW-0963">Cytoplasm</keyword>
<evidence type="ECO:0000256" key="3">
    <source>
        <dbReference type="HAMAP-Rule" id="MF_00127"/>
    </source>
</evidence>
<dbReference type="Pfam" id="PF13393">
    <property type="entry name" value="tRNA-synt_His"/>
    <property type="match status" value="1"/>
</dbReference>
<protein>
    <recommendedName>
        <fullName evidence="3">Histidine--tRNA ligase</fullName>
        <ecNumber evidence="3">6.1.1.21</ecNumber>
    </recommendedName>
    <alternativeName>
        <fullName evidence="3">Histidyl-tRNA synthetase</fullName>
        <shortName evidence="3">HisRS</shortName>
    </alternativeName>
</protein>
<feature type="binding site" evidence="4">
    <location>
        <position position="266"/>
    </location>
    <ligand>
        <name>L-histidine</name>
        <dbReference type="ChEBI" id="CHEBI:57595"/>
    </ligand>
</feature>
<dbReference type="EC" id="6.1.1.21" evidence="3"/>
<dbReference type="GO" id="GO:0005737">
    <property type="term" value="C:cytoplasm"/>
    <property type="evidence" value="ECO:0007669"/>
    <property type="project" value="UniProtKB-SubCell"/>
</dbReference>
<dbReference type="GO" id="GO:0004821">
    <property type="term" value="F:histidine-tRNA ligase activity"/>
    <property type="evidence" value="ECO:0007669"/>
    <property type="project" value="UniProtKB-UniRule"/>
</dbReference>
<sequence>MSKDKSAKIPTPQPVRGTQDMLGDFADRFAHVVETFERVRRLYGFKRIEVPVIEPTAVFARSLGETTDVVSKEMYSFEDRGGESITLRPEFTAGIARAYVTNGWQQFAPLKVATHGPLFRYERPQKGRYRQFHQLDAEVIGSDSPLADAELLVFADQLLKELGIAEGVTLTLNTLGDADSREAWRAALVAHFEAHRGDLSEDSLARLDKNPLRILDSKDPRDRPIADSAPDIDSYLTGEAQDFFGAVTAALDAAGVAWQRNARLVRGLDYYRHTAFEFVTDRLGAQGTVLGGGRYDGLIEALGGPPTAAVGWAAGIERLAMLVPDAKESPLPEIVILPQDEAMERLSSRIANILRTADNEISTEIALAGAYRKRYDKVKNAGYARAISLEPHEGAVCIARIRDLNVEGVKDVRDRVEAALGKFFLLEEMDQGFSRPWILQEKV</sequence>
<comment type="similarity">
    <text evidence="1 3">Belongs to the class-II aminoacyl-tRNA synthetase family.</text>
</comment>
<keyword evidence="3 7" id="KW-0030">Aminoacyl-tRNA synthetase</keyword>
<dbReference type="GO" id="GO:0005524">
    <property type="term" value="F:ATP binding"/>
    <property type="evidence" value="ECO:0007669"/>
    <property type="project" value="UniProtKB-UniRule"/>
</dbReference>
<evidence type="ECO:0000313" key="7">
    <source>
        <dbReference type="EMBL" id="MBB5705662.1"/>
    </source>
</evidence>
<dbReference type="Proteomes" id="UP000537161">
    <property type="component" value="Unassembled WGS sequence"/>
</dbReference>
<proteinExistence type="inferred from homology"/>
<feature type="region of interest" description="Disordered" evidence="5">
    <location>
        <begin position="1"/>
        <end position="20"/>
    </location>
</feature>
<organism evidence="7 8">
    <name type="scientific">Sphingopyxis panaciterrulae</name>
    <dbReference type="NCBI Taxonomy" id="462372"/>
    <lineage>
        <taxon>Bacteria</taxon>
        <taxon>Pseudomonadati</taxon>
        <taxon>Pseudomonadota</taxon>
        <taxon>Alphaproteobacteria</taxon>
        <taxon>Sphingomonadales</taxon>
        <taxon>Sphingomonadaceae</taxon>
        <taxon>Sphingopyxis</taxon>
    </lineage>
</organism>
<dbReference type="PANTHER" id="PTHR43707">
    <property type="entry name" value="HISTIDYL-TRNA SYNTHETASE"/>
    <property type="match status" value="1"/>
</dbReference>
<comment type="subunit">
    <text evidence="2 3">Homodimer.</text>
</comment>
<dbReference type="InterPro" id="IPR045864">
    <property type="entry name" value="aa-tRNA-synth_II/BPL/LPL"/>
</dbReference>
<dbReference type="InterPro" id="IPR006195">
    <property type="entry name" value="aa-tRNA-synth_II"/>
</dbReference>
<dbReference type="InterPro" id="IPR015807">
    <property type="entry name" value="His-tRNA-ligase"/>
</dbReference>
<dbReference type="InterPro" id="IPR004516">
    <property type="entry name" value="HisRS/HisZ"/>
</dbReference>
<dbReference type="PANTHER" id="PTHR43707:SF1">
    <property type="entry name" value="HISTIDINE--TRNA LIGASE, MITOCHONDRIAL-RELATED"/>
    <property type="match status" value="1"/>
</dbReference>
<dbReference type="PROSITE" id="PS50862">
    <property type="entry name" value="AA_TRNA_LIGASE_II"/>
    <property type="match status" value="1"/>
</dbReference>
<dbReference type="SUPFAM" id="SSF55681">
    <property type="entry name" value="Class II aaRS and biotin synthetases"/>
    <property type="match status" value="1"/>
</dbReference>
<comment type="caution">
    <text evidence="7">The sequence shown here is derived from an EMBL/GenBank/DDBJ whole genome shotgun (WGS) entry which is preliminary data.</text>
</comment>
<dbReference type="AlphaFoldDB" id="A0A7W9B3P0"/>